<feature type="compositionally biased region" description="Basic and acidic residues" evidence="26">
    <location>
        <begin position="1474"/>
        <end position="1484"/>
    </location>
</feature>
<evidence type="ECO:0000256" key="3">
    <source>
        <dbReference type="ARBA" id="ARBA00022475"/>
    </source>
</evidence>
<keyword evidence="15" id="KW-1133">Transmembrane helix</keyword>
<evidence type="ECO:0000256" key="15">
    <source>
        <dbReference type="ARBA" id="ARBA00022989"/>
    </source>
</evidence>
<evidence type="ECO:0000256" key="5">
    <source>
        <dbReference type="ARBA" id="ARBA00022692"/>
    </source>
</evidence>
<dbReference type="InterPro" id="IPR036770">
    <property type="entry name" value="Ankyrin_rpt-contain_sf"/>
</dbReference>
<evidence type="ECO:0000256" key="10">
    <source>
        <dbReference type="ARBA" id="ARBA00022771"/>
    </source>
</evidence>
<keyword evidence="3" id="KW-1003">Cell membrane</keyword>
<feature type="region of interest" description="Disordered" evidence="26">
    <location>
        <begin position="556"/>
        <end position="582"/>
    </location>
</feature>
<keyword evidence="9" id="KW-0547">Nucleotide-binding</keyword>
<feature type="compositionally biased region" description="Basic and acidic residues" evidence="26">
    <location>
        <begin position="996"/>
        <end position="1006"/>
    </location>
</feature>
<dbReference type="GO" id="GO:0005886">
    <property type="term" value="C:plasma membrane"/>
    <property type="evidence" value="ECO:0007669"/>
    <property type="project" value="UniProtKB-SubCell"/>
</dbReference>
<dbReference type="InterPro" id="IPR018247">
    <property type="entry name" value="EF_Hand_1_Ca_BS"/>
</dbReference>
<comment type="subcellular location">
    <subcellularLocation>
        <location evidence="1">Cell membrane</location>
        <topology evidence="1">Single-pass type I membrane protein</topology>
    </subcellularLocation>
</comment>
<dbReference type="PROSITE" id="PS50137">
    <property type="entry name" value="DS_RBD"/>
    <property type="match status" value="1"/>
</dbReference>
<keyword evidence="10 23" id="KW-0863">Zinc-finger</keyword>
<keyword evidence="8" id="KW-0677">Repeat</keyword>
<dbReference type="InterPro" id="IPR002048">
    <property type="entry name" value="EF_hand_dom"/>
</dbReference>
<feature type="region of interest" description="Disordered" evidence="26">
    <location>
        <begin position="1465"/>
        <end position="1503"/>
    </location>
</feature>
<keyword evidence="6 23" id="KW-0479">Metal-binding</keyword>
<dbReference type="EMBL" id="SPLM01000072">
    <property type="protein sequence ID" value="TMW63796.1"/>
    <property type="molecule type" value="Genomic_DNA"/>
</dbReference>
<dbReference type="GO" id="GO:0005509">
    <property type="term" value="F:calcium ion binding"/>
    <property type="evidence" value="ECO:0007669"/>
    <property type="project" value="InterPro"/>
</dbReference>
<feature type="domain" description="EF-hand" evidence="30">
    <location>
        <begin position="51"/>
        <end position="86"/>
    </location>
</feature>
<feature type="domain" description="EF-hand" evidence="30">
    <location>
        <begin position="15"/>
        <end position="50"/>
    </location>
</feature>
<evidence type="ECO:0000313" key="31">
    <source>
        <dbReference type="EMBL" id="TMW63796.1"/>
    </source>
</evidence>
<keyword evidence="13" id="KW-0106">Calcium</keyword>
<dbReference type="OrthoDB" id="26525at2759"/>
<keyword evidence="17" id="KW-0472">Membrane</keyword>
<keyword evidence="25" id="KW-0175">Coiled coil</keyword>
<evidence type="ECO:0000256" key="11">
    <source>
        <dbReference type="ARBA" id="ARBA00022777"/>
    </source>
</evidence>
<keyword evidence="5" id="KW-0812">Transmembrane</keyword>
<evidence type="ECO:0000256" key="8">
    <source>
        <dbReference type="ARBA" id="ARBA00022737"/>
    </source>
</evidence>
<dbReference type="Gene3D" id="3.30.160.20">
    <property type="match status" value="1"/>
</dbReference>
<dbReference type="SMART" id="SM00054">
    <property type="entry name" value="EFh"/>
    <property type="match status" value="2"/>
</dbReference>
<evidence type="ECO:0000256" key="12">
    <source>
        <dbReference type="ARBA" id="ARBA00022833"/>
    </source>
</evidence>
<evidence type="ECO:0000256" key="19">
    <source>
        <dbReference type="ARBA" id="ARBA00023157"/>
    </source>
</evidence>
<feature type="repeat" description="ANK" evidence="22">
    <location>
        <begin position="406"/>
        <end position="430"/>
    </location>
</feature>
<dbReference type="PANTHER" id="PTHR24173:SF74">
    <property type="entry name" value="ANKYRIN REPEAT DOMAIN-CONTAINING PROTEIN 16"/>
    <property type="match status" value="1"/>
</dbReference>
<dbReference type="InterPro" id="IPR002110">
    <property type="entry name" value="Ankyrin_rpt"/>
</dbReference>
<evidence type="ECO:0000256" key="24">
    <source>
        <dbReference type="PROSITE-ProRule" id="PRU00266"/>
    </source>
</evidence>
<feature type="domain" description="TRAF-type" evidence="29">
    <location>
        <begin position="1204"/>
        <end position="1254"/>
    </location>
</feature>
<keyword evidence="21" id="KW-0325">Glycoprotein</keyword>
<dbReference type="EC" id="2.7.10.1" evidence="2"/>
<dbReference type="PROSITE" id="PS50297">
    <property type="entry name" value="ANK_REP_REGION"/>
    <property type="match status" value="2"/>
</dbReference>
<dbReference type="CDD" id="cd00051">
    <property type="entry name" value="EFh"/>
    <property type="match status" value="1"/>
</dbReference>
<evidence type="ECO:0000256" key="7">
    <source>
        <dbReference type="ARBA" id="ARBA00022729"/>
    </source>
</evidence>
<comment type="caution">
    <text evidence="31">The sequence shown here is derived from an EMBL/GenBank/DDBJ whole genome shotgun (WGS) entry which is preliminary data.</text>
</comment>
<keyword evidence="19" id="KW-1015">Disulfide bond</keyword>
<dbReference type="GO" id="GO:0004714">
    <property type="term" value="F:transmembrane receptor protein tyrosine kinase activity"/>
    <property type="evidence" value="ECO:0007669"/>
    <property type="project" value="UniProtKB-EC"/>
</dbReference>
<evidence type="ECO:0000259" key="29">
    <source>
        <dbReference type="PROSITE" id="PS50145"/>
    </source>
</evidence>
<feature type="domain" description="WW" evidence="27">
    <location>
        <begin position="807"/>
        <end position="837"/>
    </location>
</feature>
<reference evidence="31" key="1">
    <citation type="submission" date="2019-03" db="EMBL/GenBank/DDBJ databases">
        <title>Long read genome sequence of the mycoparasitic Pythium oligandrum ATCC 38472 isolated from sugarbeet rhizosphere.</title>
        <authorList>
            <person name="Gaulin E."/>
        </authorList>
    </citation>
    <scope>NUCLEOTIDE SEQUENCE</scope>
    <source>
        <strain evidence="31">ATCC 38472_TT</strain>
    </source>
</reference>
<evidence type="ECO:0000256" key="14">
    <source>
        <dbReference type="ARBA" id="ARBA00022840"/>
    </source>
</evidence>
<dbReference type="Gene3D" id="1.10.238.10">
    <property type="entry name" value="EF-hand"/>
    <property type="match status" value="1"/>
</dbReference>
<keyword evidence="24" id="KW-0694">RNA-binding</keyword>
<dbReference type="SMART" id="SM00248">
    <property type="entry name" value="ANK"/>
    <property type="match status" value="4"/>
</dbReference>
<dbReference type="PROSITE" id="PS50222">
    <property type="entry name" value="EF_HAND_2"/>
    <property type="match status" value="2"/>
</dbReference>
<dbReference type="Pfam" id="PF12796">
    <property type="entry name" value="Ank_2"/>
    <property type="match status" value="1"/>
</dbReference>
<feature type="coiled-coil region" evidence="25">
    <location>
        <begin position="694"/>
        <end position="728"/>
    </location>
</feature>
<evidence type="ECO:0000259" key="28">
    <source>
        <dbReference type="PROSITE" id="PS50137"/>
    </source>
</evidence>
<dbReference type="GO" id="GO:0005524">
    <property type="term" value="F:ATP binding"/>
    <property type="evidence" value="ECO:0007669"/>
    <property type="project" value="UniProtKB-KW"/>
</dbReference>
<evidence type="ECO:0000256" key="1">
    <source>
        <dbReference type="ARBA" id="ARBA00004251"/>
    </source>
</evidence>
<organism evidence="31 32">
    <name type="scientific">Pythium oligandrum</name>
    <name type="common">Mycoparasitic fungus</name>
    <dbReference type="NCBI Taxonomy" id="41045"/>
    <lineage>
        <taxon>Eukaryota</taxon>
        <taxon>Sar</taxon>
        <taxon>Stramenopiles</taxon>
        <taxon>Oomycota</taxon>
        <taxon>Peronosporomycetes</taxon>
        <taxon>Pythiales</taxon>
        <taxon>Pythiaceae</taxon>
        <taxon>Pythium</taxon>
    </lineage>
</organism>
<evidence type="ECO:0000256" key="6">
    <source>
        <dbReference type="ARBA" id="ARBA00022723"/>
    </source>
</evidence>
<evidence type="ECO:0000256" key="26">
    <source>
        <dbReference type="SAM" id="MobiDB-lite"/>
    </source>
</evidence>
<accession>A0A8K1FIG3</accession>
<dbReference type="PANTHER" id="PTHR24173">
    <property type="entry name" value="ANKYRIN REPEAT CONTAINING"/>
    <property type="match status" value="1"/>
</dbReference>
<dbReference type="Proteomes" id="UP000794436">
    <property type="component" value="Unassembled WGS sequence"/>
</dbReference>
<name>A0A8K1FIG3_PYTOL</name>
<dbReference type="GO" id="GO:0008270">
    <property type="term" value="F:zinc ion binding"/>
    <property type="evidence" value="ECO:0007669"/>
    <property type="project" value="UniProtKB-KW"/>
</dbReference>
<dbReference type="Pfam" id="PF12810">
    <property type="entry name" value="ALK_LTK_GRD"/>
    <property type="match status" value="1"/>
</dbReference>
<dbReference type="PROSITE" id="PS50088">
    <property type="entry name" value="ANK_REPEAT"/>
    <property type="match status" value="2"/>
</dbReference>
<dbReference type="InterPro" id="IPR001202">
    <property type="entry name" value="WW_dom"/>
</dbReference>
<keyword evidence="7" id="KW-0732">Signal</keyword>
<dbReference type="InterPro" id="IPR014720">
    <property type="entry name" value="dsRBD_dom"/>
</dbReference>
<evidence type="ECO:0000256" key="13">
    <source>
        <dbReference type="ARBA" id="ARBA00022837"/>
    </source>
</evidence>
<dbReference type="Pfam" id="PF13499">
    <property type="entry name" value="EF-hand_7"/>
    <property type="match status" value="1"/>
</dbReference>
<keyword evidence="11" id="KW-0418">Kinase</keyword>
<feature type="zinc finger region" description="TRAF-type" evidence="23">
    <location>
        <begin position="1204"/>
        <end position="1254"/>
    </location>
</feature>
<dbReference type="InterPro" id="IPR055163">
    <property type="entry name" value="ALK/LTK-like_GRD"/>
</dbReference>
<feature type="region of interest" description="Disordered" evidence="26">
    <location>
        <begin position="996"/>
        <end position="1030"/>
    </location>
</feature>
<evidence type="ECO:0000256" key="2">
    <source>
        <dbReference type="ARBA" id="ARBA00011902"/>
    </source>
</evidence>
<keyword evidence="4" id="KW-0808">Transferase</keyword>
<feature type="compositionally biased region" description="Basic and acidic residues" evidence="26">
    <location>
        <begin position="1014"/>
        <end position="1030"/>
    </location>
</feature>
<evidence type="ECO:0000256" key="20">
    <source>
        <dbReference type="ARBA" id="ARBA00023170"/>
    </source>
</evidence>
<evidence type="ECO:0000313" key="32">
    <source>
        <dbReference type="Proteomes" id="UP000794436"/>
    </source>
</evidence>
<dbReference type="SUPFAM" id="SSF54768">
    <property type="entry name" value="dsRNA-binding domain-like"/>
    <property type="match status" value="1"/>
</dbReference>
<keyword evidence="20" id="KW-0675">Receptor</keyword>
<evidence type="ECO:0000259" key="27">
    <source>
        <dbReference type="PROSITE" id="PS50020"/>
    </source>
</evidence>
<dbReference type="SUPFAM" id="SSF47473">
    <property type="entry name" value="EF-hand"/>
    <property type="match status" value="1"/>
</dbReference>
<feature type="repeat" description="ANK" evidence="22">
    <location>
        <begin position="373"/>
        <end position="405"/>
    </location>
</feature>
<evidence type="ECO:0000256" key="9">
    <source>
        <dbReference type="ARBA" id="ARBA00022741"/>
    </source>
</evidence>
<evidence type="ECO:0000256" key="17">
    <source>
        <dbReference type="ARBA" id="ARBA00023136"/>
    </source>
</evidence>
<evidence type="ECO:0000256" key="18">
    <source>
        <dbReference type="ARBA" id="ARBA00023137"/>
    </source>
</evidence>
<keyword evidence="32" id="KW-1185">Reference proteome</keyword>
<dbReference type="InterPro" id="IPR011992">
    <property type="entry name" value="EF-hand-dom_pair"/>
</dbReference>
<keyword evidence="14" id="KW-0067">ATP-binding</keyword>
<protein>
    <recommendedName>
        <fullName evidence="2">receptor protein-tyrosine kinase</fullName>
        <ecNumber evidence="2">2.7.10.1</ecNumber>
    </recommendedName>
</protein>
<evidence type="ECO:0000256" key="21">
    <source>
        <dbReference type="ARBA" id="ARBA00023180"/>
    </source>
</evidence>
<dbReference type="InterPro" id="IPR013083">
    <property type="entry name" value="Znf_RING/FYVE/PHD"/>
</dbReference>
<keyword evidence="12 23" id="KW-0862">Zinc</keyword>
<gene>
    <name evidence="31" type="ORF">Poli38472_002737</name>
</gene>
<feature type="compositionally biased region" description="Acidic residues" evidence="26">
    <location>
        <begin position="563"/>
        <end position="577"/>
    </location>
</feature>
<dbReference type="SUPFAM" id="SSF48403">
    <property type="entry name" value="Ankyrin repeat"/>
    <property type="match status" value="1"/>
</dbReference>
<dbReference type="PROSITE" id="PS00018">
    <property type="entry name" value="EF_HAND_1"/>
    <property type="match status" value="2"/>
</dbReference>
<dbReference type="Gene3D" id="1.25.40.20">
    <property type="entry name" value="Ankyrin repeat-containing domain"/>
    <property type="match status" value="2"/>
</dbReference>
<dbReference type="PROSITE" id="PS50020">
    <property type="entry name" value="WW_DOMAIN_2"/>
    <property type="match status" value="1"/>
</dbReference>
<keyword evidence="18" id="KW-0829">Tyrosine-protein kinase</keyword>
<evidence type="ECO:0000256" key="4">
    <source>
        <dbReference type="ARBA" id="ARBA00022679"/>
    </source>
</evidence>
<evidence type="ECO:0000256" key="23">
    <source>
        <dbReference type="PROSITE-ProRule" id="PRU00207"/>
    </source>
</evidence>
<keyword evidence="16 22" id="KW-0040">ANK repeat</keyword>
<sequence>MLAIPSHYRALFSASETEELIAQFQQCDVDGSGAIDEHEFHALLTRLSLHVTDREASELVASIDTDGNGLIDFDELVGMVVRIKQGDATFQKLQAIVQALETTPVALLEREAAKFGLVVAYQLLEELPETSTNANAARFRMQVTLEGAWCGPTGVERLETMGRSTREAKFVAAEAALVRLRKLQPGLAYDVGHVPDEWLDWLWRNLASAVPKGHKNVCKVLAKLRTKGFAPAQNTEFMQQIACHISSLRFQAKRGTPKSVYDERGSEPRRVYGLHPLWVHWAQQEKARGIDGRVVLRELTTLGYEPNKFPSVTQTLLRSEKGVMSPRKRPGEVQASGERYSFWRSLEDGLERDVELFVLSGQDVNDSVARQGTRMTPLQITAKRGYASIVAFLIGQGAKVEQRDAFYRTPLMLAAREGHYDVVNVLLDHGKASIFTFDALNNTAVHHSAASGNAKVADLLLKTHDERLLHFLADLPRTRGIGWPALLQEAFDNVMHAKLRENERRRFHRTWCWDAVMYLYDKLFTMEEKTDEGKLQLPPPRRSLLEHLMTRYHLRFRQPRQQEEEDEDASDSDEDDDGNAHRRAARLERREWIAFEEMAFLVDATLRLNYTHLPNKQGRTALHVACDENLVCTHELMIQCLTETHGCDPELKDHSGQTPTQLLVLQPKGRPGSPRGDFESEKLKIASRRVRVDEKDAARERERQEEKRRAWRNEVERLKSDFQELETLQRAKKAVLAASGTSLAMEEGGWQVFREPLSQNRLFLNARSGFVQRQMPLALVDWTFSRLGWKEKLTTRATLVEQHRERPEWEVHRIQQSDIYFFFNRVTTECRWTPPDGLAKGWRTKRIFQDETFVEDCDDKESLVVSFSGQITPFKDDVVRGRRVGAWRECSVFKATFYWHEESDRVSLDKPIEVLDAEAERYAWVLLRNRSEMLEDAFESGWKLYYDAITAQAFYYDEATGECVQDVDADAAFKRRIKGNKRKKRLTDAELTQEERRKRLEEHEWKQALQRARRREENTKSKEEDKAVRDKVAQAAMEERDEAIRRLESSVTSEHLDVDNNKPLGYVDARFQRERAVFEALRSHHAQPSINPATRRPRHEIERALALEQELEDQEREHVAIEDVPDALVSTRERRRVSRVLWKTQERLRLDRIHCRFGCAHWFPRGASLQTHEKHECPRRLLLCRLGCGLIHEDQHWQRTIYDHEDPEATQCVYRIVTCPRHCGVFLPHFDLALHMNELCVKRPVDDLPCRLGCGEVFQGGADELLTLEQQRIAHEQDACNLRKVECTWPKCRATIIANERNAHRRMHLISSGVVSFLTSEVHEYKVAKDTKRLKLQAWGAGGGSGHLRNQMVGHGGGGAFIEGVCRVFPGETLYIAIGSGGEGGRYASMRPSLKVSFTEPPFIETHVGVAQGGRLGGGGKGHSGNKESACGGGGGFTCVYRQSPYGIEYLLIAGGGGGGGTCRHGGGGVHDAPTLKEGDEKRSGRPGSSTDGGSAGECDPYNPVCRFEGTDGTSFQGGDGAEYGGGGGGGYYGGGGGGFAPGIVGGGGGGSSYVNLSSFEPKTVVMVPGQPVQPGGMDRVPPRSVKDAYWDIVDGVVGQGGTGRVDAAARGNHGGVRLAKPGFFQDMQHHT</sequence>
<evidence type="ECO:0000259" key="30">
    <source>
        <dbReference type="PROSITE" id="PS50222"/>
    </source>
</evidence>
<evidence type="ECO:0000256" key="16">
    <source>
        <dbReference type="ARBA" id="ARBA00023043"/>
    </source>
</evidence>
<dbReference type="Gene3D" id="3.30.40.10">
    <property type="entry name" value="Zinc/RING finger domain, C3HC4 (zinc finger)"/>
    <property type="match status" value="1"/>
</dbReference>
<dbReference type="PROSITE" id="PS50145">
    <property type="entry name" value="ZF_TRAF"/>
    <property type="match status" value="1"/>
</dbReference>
<evidence type="ECO:0000256" key="22">
    <source>
        <dbReference type="PROSITE-ProRule" id="PRU00023"/>
    </source>
</evidence>
<dbReference type="GO" id="GO:0003723">
    <property type="term" value="F:RNA binding"/>
    <property type="evidence" value="ECO:0007669"/>
    <property type="project" value="UniProtKB-UniRule"/>
</dbReference>
<dbReference type="InterPro" id="IPR001293">
    <property type="entry name" value="Znf_TRAF"/>
</dbReference>
<feature type="domain" description="DRBM" evidence="28">
    <location>
        <begin position="103"/>
        <end position="182"/>
    </location>
</feature>
<proteinExistence type="predicted"/>
<evidence type="ECO:0000256" key="25">
    <source>
        <dbReference type="SAM" id="Coils"/>
    </source>
</evidence>